<evidence type="ECO:0000256" key="1">
    <source>
        <dbReference type="ARBA" id="ARBA00002355"/>
    </source>
</evidence>
<proteinExistence type="inferred from homology"/>
<dbReference type="RefSeq" id="XP_020063895.1">
    <property type="nucleotide sequence ID" value="XM_020211771.1"/>
</dbReference>
<evidence type="ECO:0000256" key="9">
    <source>
        <dbReference type="SAM" id="Coils"/>
    </source>
</evidence>
<dbReference type="Proteomes" id="UP000094285">
    <property type="component" value="Unassembled WGS sequence"/>
</dbReference>
<evidence type="ECO:0000313" key="12">
    <source>
        <dbReference type="Proteomes" id="UP000094285"/>
    </source>
</evidence>
<evidence type="ECO:0000313" key="11">
    <source>
        <dbReference type="EMBL" id="ODV78773.1"/>
    </source>
</evidence>
<dbReference type="PROSITE" id="PS50082">
    <property type="entry name" value="WD_REPEATS_2"/>
    <property type="match status" value="1"/>
</dbReference>
<gene>
    <name evidence="11" type="ORF">CANTADRAFT_91062</name>
</gene>
<reference evidence="12" key="1">
    <citation type="submission" date="2016-05" db="EMBL/GenBank/DDBJ databases">
        <title>Comparative genomics of biotechnologically important yeasts.</title>
        <authorList>
            <consortium name="DOE Joint Genome Institute"/>
            <person name="Riley R."/>
            <person name="Haridas S."/>
            <person name="Wolfe K.H."/>
            <person name="Lopes M.R."/>
            <person name="Hittinger C.T."/>
            <person name="Goker M."/>
            <person name="Salamov A."/>
            <person name="Wisecaver J."/>
            <person name="Long T.M."/>
            <person name="Aerts A.L."/>
            <person name="Barry K."/>
            <person name="Choi C."/>
            <person name="Clum A."/>
            <person name="Coughlan A.Y."/>
            <person name="Deshpande S."/>
            <person name="Douglass A.P."/>
            <person name="Hanson S.J."/>
            <person name="Klenk H.-P."/>
            <person name="Labutti K."/>
            <person name="Lapidus A."/>
            <person name="Lindquist E."/>
            <person name="Lipzen A."/>
            <person name="Meier-Kolthoff J.P."/>
            <person name="Ohm R.A."/>
            <person name="Otillar R.P."/>
            <person name="Pangilinan J."/>
            <person name="Peng Y."/>
            <person name="Rokas A."/>
            <person name="Rosa C.A."/>
            <person name="Scheuner C."/>
            <person name="Sibirny A.A."/>
            <person name="Slot J.C."/>
            <person name="Stielow J.B."/>
            <person name="Sun H."/>
            <person name="Kurtzman C.P."/>
            <person name="Blackwell M."/>
            <person name="Grigoriev I.V."/>
            <person name="Jeffries T.W."/>
        </authorList>
    </citation>
    <scope>NUCLEOTIDE SEQUENCE [LARGE SCALE GENOMIC DNA]</scope>
    <source>
        <strain evidence="12">NRRL Y-17324</strain>
    </source>
</reference>
<keyword evidence="8" id="KW-0698">rRNA processing</keyword>
<feature type="coiled-coil region" evidence="9">
    <location>
        <begin position="453"/>
        <end position="487"/>
    </location>
</feature>
<evidence type="ECO:0000256" key="10">
    <source>
        <dbReference type="SAM" id="MobiDB-lite"/>
    </source>
</evidence>
<dbReference type="AlphaFoldDB" id="A0A1E4SGY3"/>
<evidence type="ECO:0000256" key="3">
    <source>
        <dbReference type="ARBA" id="ARBA00011141"/>
    </source>
</evidence>
<comment type="subunit">
    <text evidence="3 8">Component of the RIX1 complex, composed of IPI1, RIX1/IPI2 and IPI3 in a 1:2:2 stoichiometry. The complex interacts (via RIX1) with MDN1 (via its hexameric AAA ATPase ring) and the pre-60S ribosome particles.</text>
</comment>
<keyword evidence="8" id="KW-0539">Nucleus</keyword>
<dbReference type="EMBL" id="KV453913">
    <property type="protein sequence ID" value="ODV78773.1"/>
    <property type="molecule type" value="Genomic_DNA"/>
</dbReference>
<dbReference type="OrthoDB" id="756370at2759"/>
<comment type="similarity">
    <text evidence="2 8">Belongs to the WD repeat IPI3/WDR18 family.</text>
</comment>
<keyword evidence="5" id="KW-0677">Repeat</keyword>
<dbReference type="PANTHER" id="PTHR18763">
    <property type="entry name" value="WD-REPEAT PROTEIN 18"/>
    <property type="match status" value="1"/>
</dbReference>
<name>A0A1E4SGY3_9ASCO</name>
<dbReference type="GeneID" id="30985907"/>
<dbReference type="InterPro" id="IPR036322">
    <property type="entry name" value="WD40_repeat_dom_sf"/>
</dbReference>
<evidence type="ECO:0000256" key="8">
    <source>
        <dbReference type="RuleBase" id="RU369067"/>
    </source>
</evidence>
<evidence type="ECO:0000256" key="2">
    <source>
        <dbReference type="ARBA" id="ARBA00010143"/>
    </source>
</evidence>
<dbReference type="SUPFAM" id="SSF50978">
    <property type="entry name" value="WD40 repeat-like"/>
    <property type="match status" value="1"/>
</dbReference>
<dbReference type="GO" id="GO:0005656">
    <property type="term" value="C:nuclear pre-replicative complex"/>
    <property type="evidence" value="ECO:0007669"/>
    <property type="project" value="TreeGrafter"/>
</dbReference>
<feature type="compositionally biased region" description="Low complexity" evidence="10">
    <location>
        <begin position="20"/>
        <end position="37"/>
    </location>
</feature>
<dbReference type="GO" id="GO:0120330">
    <property type="term" value="C:rixosome complex"/>
    <property type="evidence" value="ECO:0007669"/>
    <property type="project" value="UniProtKB-UniRule"/>
</dbReference>
<feature type="repeat" description="WD" evidence="7">
    <location>
        <begin position="140"/>
        <end position="172"/>
    </location>
</feature>
<keyword evidence="4 7" id="KW-0853">WD repeat</keyword>
<comment type="function">
    <text evidence="1 8">Component of the RIX1 complex required for processing of ITS2 sequences from 35S pre-rRNA.</text>
</comment>
<evidence type="ECO:0000256" key="5">
    <source>
        <dbReference type="ARBA" id="ARBA00022737"/>
    </source>
</evidence>
<dbReference type="Pfam" id="PF00400">
    <property type="entry name" value="WD40"/>
    <property type="match status" value="2"/>
</dbReference>
<accession>A0A1E4SGY3</accession>
<dbReference type="InterPro" id="IPR045227">
    <property type="entry name" value="WDR18/Ipi3/RID3"/>
</dbReference>
<evidence type="ECO:0000256" key="4">
    <source>
        <dbReference type="ARBA" id="ARBA00022574"/>
    </source>
</evidence>
<keyword evidence="9" id="KW-0175">Coiled coil</keyword>
<comment type="subcellular location">
    <subcellularLocation>
        <location evidence="8">Nucleus</location>
    </subcellularLocation>
</comment>
<protein>
    <recommendedName>
        <fullName evidence="6 8">Pre-rRNA-processing protein IPI3</fullName>
    </recommendedName>
</protein>
<dbReference type="GO" id="GO:0006364">
    <property type="term" value="P:rRNA processing"/>
    <property type="evidence" value="ECO:0007669"/>
    <property type="project" value="UniProtKB-UniRule"/>
</dbReference>
<evidence type="ECO:0000256" key="6">
    <source>
        <dbReference type="ARBA" id="ARBA00026229"/>
    </source>
</evidence>
<sequence>MDESVFYIAEGAPGDKHSQESFAAAASSHSSQQHASFRQADAPLNGAVLTGTGQGERLIAASKGKALLTVWSWGKEGSDQKIPVPEEMKCLASCGQPDLGQTSSSHTVPSFRVPWLLAAGSKSGKLYVWELASGNLLCVKDAHYQEIATIEFSRCGTYLVTAGHDARCMVWKTLDLISAYTKDEHATKPYYSITDNTLPVMTVQLSLAGLANDLRLYTGSRDGTVRIYDVATRTLVTTFVLNHPVESLAVDPASRAIYAGLNNGLVRTIELYKVQNSVLEPVGGNKKIVTVDHDPELKHTFVHHQQRMAGGADAPVAVTQVKMSFDATNIISGDSLGRVFASNVVTRQVVKAFAPCNSPISRIYVDTCPVESVNASLGSTKNDKKHRLIPQLKRVLVSNDPIEHLLYLEIPNGEDEDEDFEAWLAKKSEEELEFRNLSTINTTVKEVPRAGEVGELQEKLEKVAQAYEELRGKHAELIEEHTKLLSE</sequence>
<evidence type="ECO:0000256" key="7">
    <source>
        <dbReference type="PROSITE-ProRule" id="PRU00221"/>
    </source>
</evidence>
<organism evidence="11 12">
    <name type="scientific">Suhomyces tanzawaensis NRRL Y-17324</name>
    <dbReference type="NCBI Taxonomy" id="984487"/>
    <lineage>
        <taxon>Eukaryota</taxon>
        <taxon>Fungi</taxon>
        <taxon>Dikarya</taxon>
        <taxon>Ascomycota</taxon>
        <taxon>Saccharomycotina</taxon>
        <taxon>Pichiomycetes</taxon>
        <taxon>Debaryomycetaceae</taxon>
        <taxon>Suhomyces</taxon>
    </lineage>
</organism>
<keyword evidence="12" id="KW-1185">Reference proteome</keyword>
<dbReference type="STRING" id="984487.A0A1E4SGY3"/>
<dbReference type="SMART" id="SM00320">
    <property type="entry name" value="WD40"/>
    <property type="match status" value="5"/>
</dbReference>
<dbReference type="InterPro" id="IPR001680">
    <property type="entry name" value="WD40_rpt"/>
</dbReference>
<feature type="region of interest" description="Disordered" evidence="10">
    <location>
        <begin position="13"/>
        <end position="37"/>
    </location>
</feature>
<dbReference type="InterPro" id="IPR015943">
    <property type="entry name" value="WD40/YVTN_repeat-like_dom_sf"/>
</dbReference>
<dbReference type="Gene3D" id="2.130.10.10">
    <property type="entry name" value="YVTN repeat-like/Quinoprotein amine dehydrogenase"/>
    <property type="match status" value="2"/>
</dbReference>
<dbReference type="PANTHER" id="PTHR18763:SF0">
    <property type="entry name" value="WD REPEAT-CONTAINING PROTEIN 18"/>
    <property type="match status" value="1"/>
</dbReference>
<dbReference type="GO" id="GO:0006261">
    <property type="term" value="P:DNA-templated DNA replication"/>
    <property type="evidence" value="ECO:0007669"/>
    <property type="project" value="TreeGrafter"/>
</dbReference>